<dbReference type="Proteomes" id="UP000070121">
    <property type="component" value="Unassembled WGS sequence"/>
</dbReference>
<evidence type="ECO:0000313" key="8">
    <source>
        <dbReference type="Proteomes" id="UP000070121"/>
    </source>
</evidence>
<evidence type="ECO:0000259" key="6">
    <source>
        <dbReference type="Pfam" id="PF07976"/>
    </source>
</evidence>
<evidence type="ECO:0000313" key="7">
    <source>
        <dbReference type="EMBL" id="KXH68114.1"/>
    </source>
</evidence>
<dbReference type="PANTHER" id="PTHR43004:SF4">
    <property type="entry name" value="FAD-BINDING DOMAIN-CONTAINING PROTEIN"/>
    <property type="match status" value="1"/>
</dbReference>
<keyword evidence="8" id="KW-1185">Reference proteome</keyword>
<keyword evidence="3" id="KW-0274">FAD</keyword>
<dbReference type="STRING" id="1209931.A0A135V5Y0"/>
<dbReference type="Gene3D" id="3.30.9.10">
    <property type="entry name" value="D-Amino Acid Oxidase, subunit A, domain 2"/>
    <property type="match status" value="1"/>
</dbReference>
<dbReference type="PANTHER" id="PTHR43004">
    <property type="entry name" value="TRK SYSTEM POTASSIUM UPTAKE PROTEIN"/>
    <property type="match status" value="1"/>
</dbReference>
<evidence type="ECO:0000259" key="5">
    <source>
        <dbReference type="Pfam" id="PF01494"/>
    </source>
</evidence>
<dbReference type="Gene3D" id="3.50.50.60">
    <property type="entry name" value="FAD/NAD(P)-binding domain"/>
    <property type="match status" value="1"/>
</dbReference>
<dbReference type="InterPro" id="IPR012941">
    <property type="entry name" value="Phe_hydrox_C_dim_dom"/>
</dbReference>
<dbReference type="InterPro" id="IPR036249">
    <property type="entry name" value="Thioredoxin-like_sf"/>
</dbReference>
<organism evidence="7 8">
    <name type="scientific">Colletotrichum salicis</name>
    <dbReference type="NCBI Taxonomy" id="1209931"/>
    <lineage>
        <taxon>Eukaryota</taxon>
        <taxon>Fungi</taxon>
        <taxon>Dikarya</taxon>
        <taxon>Ascomycota</taxon>
        <taxon>Pezizomycotina</taxon>
        <taxon>Sordariomycetes</taxon>
        <taxon>Hypocreomycetidae</taxon>
        <taxon>Glomerellales</taxon>
        <taxon>Glomerellaceae</taxon>
        <taxon>Colletotrichum</taxon>
        <taxon>Colletotrichum acutatum species complex</taxon>
    </lineage>
</organism>
<dbReference type="InterPro" id="IPR002938">
    <property type="entry name" value="FAD-bd"/>
</dbReference>
<gene>
    <name evidence="7" type="ORF">CSAL01_04844</name>
</gene>
<dbReference type="Pfam" id="PF01494">
    <property type="entry name" value="FAD_binding_3"/>
    <property type="match status" value="1"/>
</dbReference>
<evidence type="ECO:0000256" key="4">
    <source>
        <dbReference type="ARBA" id="ARBA00023002"/>
    </source>
</evidence>
<dbReference type="Gene3D" id="3.40.30.20">
    <property type="match status" value="1"/>
</dbReference>
<name>A0A135V5Y0_9PEZI</name>
<dbReference type="GO" id="GO:0016709">
    <property type="term" value="F:oxidoreductase activity, acting on paired donors, with incorporation or reduction of molecular oxygen, NAD(P)H as one donor, and incorporation of one atom of oxygen"/>
    <property type="evidence" value="ECO:0007669"/>
    <property type="project" value="UniProtKB-ARBA"/>
</dbReference>
<evidence type="ECO:0000256" key="1">
    <source>
        <dbReference type="ARBA" id="ARBA00007801"/>
    </source>
</evidence>
<dbReference type="SUPFAM" id="SSF54373">
    <property type="entry name" value="FAD-linked reductases, C-terminal domain"/>
    <property type="match status" value="1"/>
</dbReference>
<dbReference type="EMBL" id="JFFI01000380">
    <property type="protein sequence ID" value="KXH68114.1"/>
    <property type="molecule type" value="Genomic_DNA"/>
</dbReference>
<keyword evidence="2" id="KW-0285">Flavoprotein</keyword>
<accession>A0A135V5Y0</accession>
<dbReference type="OrthoDB" id="5325318at2759"/>
<dbReference type="Pfam" id="PF07976">
    <property type="entry name" value="Phe_hydrox_dim"/>
    <property type="match status" value="1"/>
</dbReference>
<dbReference type="AlphaFoldDB" id="A0A135V5Y0"/>
<dbReference type="PRINTS" id="PR00420">
    <property type="entry name" value="RNGMNOXGNASE"/>
</dbReference>
<comment type="caution">
    <text evidence="7">The sequence shown here is derived from an EMBL/GenBank/DDBJ whole genome shotgun (WGS) entry which is preliminary data.</text>
</comment>
<dbReference type="InterPro" id="IPR036188">
    <property type="entry name" value="FAD/NAD-bd_sf"/>
</dbReference>
<dbReference type="GO" id="GO:0071949">
    <property type="term" value="F:FAD binding"/>
    <property type="evidence" value="ECO:0007669"/>
    <property type="project" value="InterPro"/>
</dbReference>
<proteinExistence type="inferred from homology"/>
<dbReference type="InterPro" id="IPR050641">
    <property type="entry name" value="RIFMO-like"/>
</dbReference>
<dbReference type="SUPFAM" id="SSF52833">
    <property type="entry name" value="Thioredoxin-like"/>
    <property type="match status" value="1"/>
</dbReference>
<comment type="similarity">
    <text evidence="1">Belongs to the PheA/TfdB FAD monooxygenase family.</text>
</comment>
<keyword evidence="4" id="KW-0560">Oxidoreductase</keyword>
<feature type="domain" description="Phenol hydroxylase-like C-terminal dimerisation" evidence="6">
    <location>
        <begin position="543"/>
        <end position="762"/>
    </location>
</feature>
<evidence type="ECO:0000256" key="3">
    <source>
        <dbReference type="ARBA" id="ARBA00022827"/>
    </source>
</evidence>
<feature type="domain" description="FAD-binding" evidence="5">
    <location>
        <begin position="177"/>
        <end position="511"/>
    </location>
</feature>
<dbReference type="SUPFAM" id="SSF51905">
    <property type="entry name" value="FAD/NAD(P)-binding domain"/>
    <property type="match status" value="1"/>
</dbReference>
<sequence>MVPNAKPKRARLAEDIWDADLRSTRDLIGGILVRLRHRSGYSPSTFGLISGASNAGLPAIALACFPADSSTDPATWLVRRTHTLLGEWMGVINGASIALIIDIQSKHDNKLINSGELTDQWPHKWFAPEWVCNKVRRLRRRRRASRLNARVCAPLPPMPRAPTAGSSSVLTCQHRSLLARFGQKVQLIDDRPDQTAVGRADGIQPKSIETLQMLRLGGELLRTGVKVHDICMWQSSSEADLHRLSRSIHYPASVVDLLQPYILLCHQGMIEGVFIDDLRKSGIEVKRSHSFQTYSALNDGSLSIECDLQGEGKKSIHSEFLVGCDGARSLVRKSIPDTFAQGSPHASVWGVLDGELETDFPDLWSKTVVFSEKYGSILIIPRERNMTRFYIEMKSSTSSKDLGEEYVMEQARLILAPYSVKWRSVEWFGNYQVAQRVAARFSDPAQRAFIAGDASHTHSPKAAQGMNTSIHDTWNLGWKLNLALRGLSKGDVLLATYEQERKKIAHDLINFDFEHANEIARGDAKRLAENFKLNTRFISGVGVEYGENELNRGRADGVKGAAKPGCNLPPAKATRYIDACPIDVQLDIPVLGQFRIYAVLNDVSSAAGVSFLQDFSTGVASASSLVSRLSAAAAQSYKVKPRASRADDIHVRPERYTSVSQLCTFALITSTDKNDFEISSLPHVFSQSAWTIYLDDVAHLDTQGRSCTDKWLGGLGTDEASLIVVRPDGYLGTIGRWQATESGTGGMAAQWLDDYFGGFLQAPDTY</sequence>
<protein>
    <submittedName>
        <fullName evidence="7">FAD binding domain-containing protein</fullName>
    </submittedName>
</protein>
<evidence type="ECO:0000256" key="2">
    <source>
        <dbReference type="ARBA" id="ARBA00022630"/>
    </source>
</evidence>
<reference evidence="7 8" key="1">
    <citation type="submission" date="2014-02" db="EMBL/GenBank/DDBJ databases">
        <title>The genome sequence of Colletotrichum salicis CBS 607.94.</title>
        <authorList>
            <person name="Baroncelli R."/>
            <person name="Thon M.R."/>
        </authorList>
    </citation>
    <scope>NUCLEOTIDE SEQUENCE [LARGE SCALE GENOMIC DNA]</scope>
    <source>
        <strain evidence="7 8">CBS 607.94</strain>
    </source>
</reference>
<dbReference type="InterPro" id="IPR038220">
    <property type="entry name" value="PHOX_C_sf"/>
</dbReference>